<protein>
    <submittedName>
        <fullName evidence="4">Alpha/beta-hydrolase</fullName>
    </submittedName>
</protein>
<dbReference type="AlphaFoldDB" id="A0A1B7TEP2"/>
<dbReference type="SUPFAM" id="SSF53474">
    <property type="entry name" value="alpha/beta-Hydrolases"/>
    <property type="match status" value="1"/>
</dbReference>
<organism evidence="4 5">
    <name type="scientific">Hanseniaspora valbyensis NRRL Y-1626</name>
    <dbReference type="NCBI Taxonomy" id="766949"/>
    <lineage>
        <taxon>Eukaryota</taxon>
        <taxon>Fungi</taxon>
        <taxon>Dikarya</taxon>
        <taxon>Ascomycota</taxon>
        <taxon>Saccharomycotina</taxon>
        <taxon>Saccharomycetes</taxon>
        <taxon>Saccharomycodales</taxon>
        <taxon>Saccharomycodaceae</taxon>
        <taxon>Hanseniaspora</taxon>
    </lineage>
</organism>
<dbReference type="InterPro" id="IPR029058">
    <property type="entry name" value="AB_hydrolase_fold"/>
</dbReference>
<evidence type="ECO:0000313" key="5">
    <source>
        <dbReference type="Proteomes" id="UP000092321"/>
    </source>
</evidence>
<dbReference type="ESTHER" id="9asco-a0a1b7tep2">
    <property type="family name" value="ABHD11-Acetyl_transferase"/>
</dbReference>
<keyword evidence="2 4" id="KW-0378">Hydrolase</keyword>
<evidence type="ECO:0000256" key="2">
    <source>
        <dbReference type="ARBA" id="ARBA00022801"/>
    </source>
</evidence>
<dbReference type="GO" id="GO:0005739">
    <property type="term" value="C:mitochondrion"/>
    <property type="evidence" value="ECO:0007669"/>
    <property type="project" value="TreeGrafter"/>
</dbReference>
<dbReference type="Proteomes" id="UP000092321">
    <property type="component" value="Unassembled WGS sequence"/>
</dbReference>
<comment type="similarity">
    <text evidence="1">Belongs to the AB hydrolase superfamily.</text>
</comment>
<dbReference type="InterPro" id="IPR000073">
    <property type="entry name" value="AB_hydrolase_1"/>
</dbReference>
<dbReference type="Pfam" id="PF00561">
    <property type="entry name" value="Abhydrolase_1"/>
    <property type="match status" value="1"/>
</dbReference>
<dbReference type="GO" id="GO:0052689">
    <property type="term" value="F:carboxylic ester hydrolase activity"/>
    <property type="evidence" value="ECO:0007669"/>
    <property type="project" value="TreeGrafter"/>
</dbReference>
<dbReference type="EMBL" id="LXPE01000010">
    <property type="protein sequence ID" value="OBA27194.1"/>
    <property type="molecule type" value="Genomic_DNA"/>
</dbReference>
<comment type="caution">
    <text evidence="4">The sequence shown here is derived from an EMBL/GenBank/DDBJ whole genome shotgun (WGS) entry which is preliminary data.</text>
</comment>
<evidence type="ECO:0000256" key="1">
    <source>
        <dbReference type="ARBA" id="ARBA00008645"/>
    </source>
</evidence>
<gene>
    <name evidence="4" type="ORF">HANVADRAFT_52493</name>
</gene>
<accession>A0A1B7TEP2</accession>
<reference evidence="5" key="1">
    <citation type="journal article" date="2016" name="Proc. Natl. Acad. Sci. U.S.A.">
        <title>Comparative genomics of biotechnologically important yeasts.</title>
        <authorList>
            <person name="Riley R."/>
            <person name="Haridas S."/>
            <person name="Wolfe K.H."/>
            <person name="Lopes M.R."/>
            <person name="Hittinger C.T."/>
            <person name="Goeker M."/>
            <person name="Salamov A.A."/>
            <person name="Wisecaver J.H."/>
            <person name="Long T.M."/>
            <person name="Calvey C.H."/>
            <person name="Aerts A.L."/>
            <person name="Barry K.W."/>
            <person name="Choi C."/>
            <person name="Clum A."/>
            <person name="Coughlan A.Y."/>
            <person name="Deshpande S."/>
            <person name="Douglass A.P."/>
            <person name="Hanson S.J."/>
            <person name="Klenk H.-P."/>
            <person name="LaButti K.M."/>
            <person name="Lapidus A."/>
            <person name="Lindquist E.A."/>
            <person name="Lipzen A.M."/>
            <person name="Meier-Kolthoff J.P."/>
            <person name="Ohm R.A."/>
            <person name="Otillar R.P."/>
            <person name="Pangilinan J.L."/>
            <person name="Peng Y."/>
            <person name="Rokas A."/>
            <person name="Rosa C.A."/>
            <person name="Scheuner C."/>
            <person name="Sibirny A.A."/>
            <person name="Slot J.C."/>
            <person name="Stielow J.B."/>
            <person name="Sun H."/>
            <person name="Kurtzman C.P."/>
            <person name="Blackwell M."/>
            <person name="Grigoriev I.V."/>
            <person name="Jeffries T.W."/>
        </authorList>
    </citation>
    <scope>NUCLEOTIDE SEQUENCE [LARGE SCALE GENOMIC DNA]</scope>
    <source>
        <strain evidence="5">NRRL Y-1626</strain>
    </source>
</reference>
<sequence length="336" mass="38202">MFSSTKLVVFNKSSVRFIQTELPIKPVIDMKYDLHLPKRSVIGKMPYHVEEPIVFVHGLFGSKRNYSQDCAKLANLLQTPIYTVDIRNHGESEHALPFDYETITNDLLHFVKKHNLKTPSLIGYSLGAKVSMLSLLREPSLFKSAMIIDNSPVEQPEIVPFLKVFRKACVETVTKSNISANDKEYRSKASKFMSKYIPNAGIRGYLLNNCLNSKPKYQSPVINYDDGKIHWRNPVLQLSGYSEENVAAWPSVPEGAKFTGPVGFLRGTKSDFVLQKGRDAIQKLFPNNRIYDINATHFILNERPSEYVGMVADWFKFGRHDVEKLSAKKKSQNAQL</sequence>
<feature type="domain" description="AB hydrolase-1" evidence="3">
    <location>
        <begin position="52"/>
        <end position="152"/>
    </location>
</feature>
<dbReference type="Gene3D" id="3.40.50.1820">
    <property type="entry name" value="alpha/beta hydrolase"/>
    <property type="match status" value="1"/>
</dbReference>
<dbReference type="OrthoDB" id="8119704at2759"/>
<keyword evidence="5" id="KW-1185">Reference proteome</keyword>
<name>A0A1B7TEP2_9ASCO</name>
<dbReference type="PANTHER" id="PTHR46118:SF4">
    <property type="entry name" value="PROTEIN ABHD11"/>
    <property type="match status" value="1"/>
</dbReference>
<evidence type="ECO:0000313" key="4">
    <source>
        <dbReference type="EMBL" id="OBA27194.1"/>
    </source>
</evidence>
<proteinExistence type="inferred from homology"/>
<evidence type="ECO:0000259" key="3">
    <source>
        <dbReference type="Pfam" id="PF00561"/>
    </source>
</evidence>
<dbReference type="PANTHER" id="PTHR46118">
    <property type="entry name" value="PROTEIN ABHD11"/>
    <property type="match status" value="1"/>
</dbReference>